<evidence type="ECO:0000256" key="3">
    <source>
        <dbReference type="ARBA" id="ARBA00022426"/>
    </source>
</evidence>
<dbReference type="GO" id="GO:0009236">
    <property type="term" value="P:cobalamin biosynthetic process"/>
    <property type="evidence" value="ECO:0007669"/>
    <property type="project" value="UniProtKB-UniRule"/>
</dbReference>
<comment type="similarity">
    <text evidence="13 14">Belongs to the CbiM family.</text>
</comment>
<feature type="transmembrane region" description="Helical" evidence="14">
    <location>
        <begin position="135"/>
        <end position="157"/>
    </location>
</feature>
<keyword evidence="3 14" id="KW-0171">Cobalt transport</keyword>
<evidence type="ECO:0000256" key="9">
    <source>
        <dbReference type="ARBA" id="ARBA00022989"/>
    </source>
</evidence>
<keyword evidence="6 14" id="KW-0169">Cobalamin biosynthesis</keyword>
<keyword evidence="9 14" id="KW-1133">Transmembrane helix</keyword>
<name>A0A0K9YNN2_9BACL</name>
<comment type="pathway">
    <text evidence="2 14">Cofactor biosynthesis; adenosylcobalamin biosynthesis.</text>
</comment>
<protein>
    <recommendedName>
        <fullName evidence="14">Cobalt transport protein CbiM</fullName>
    </recommendedName>
    <alternativeName>
        <fullName evidence="14">Energy-coupling factor transporter probable substrate-capture protein CbiM</fullName>
        <shortName evidence="14">ECF transporter S component CbiM</shortName>
    </alternativeName>
</protein>
<dbReference type="FunFam" id="1.10.1760.20:FF:000001">
    <property type="entry name" value="Cobalt transport protein CbiM"/>
    <property type="match status" value="1"/>
</dbReference>
<evidence type="ECO:0000256" key="8">
    <source>
        <dbReference type="ARBA" id="ARBA00022729"/>
    </source>
</evidence>
<feature type="transmembrane region" description="Helical" evidence="14">
    <location>
        <begin position="6"/>
        <end position="22"/>
    </location>
</feature>
<sequence>MNRSRIVSTCLLIAGFVFYFLVNEPQTGHAMHIMEGYLPMSWALFWWVVFLPFFILGLRSINQIVKEHPEMKLLLGVSGAFAFVLSALKIPSVTGSSSHPTGTGLGAIMFGPLAMSVLGSLVLLFQALLLAHGGLTTLGANAVSMAVVGPMVAYGIYRLIMRANGSQRLAVFSAAALADLATYVVTSIQLALAFPAETGGVLASFVKFASIFAFTQIPLAISEGLLTVLVWNWLQSYNAKELAQLRLLKREESL</sequence>
<evidence type="ECO:0000313" key="15">
    <source>
        <dbReference type="EMBL" id="GED68878.1"/>
    </source>
</evidence>
<evidence type="ECO:0000256" key="2">
    <source>
        <dbReference type="ARBA" id="ARBA00004953"/>
    </source>
</evidence>
<dbReference type="STRING" id="54915.ADS79_28470"/>
<dbReference type="PATRIC" id="fig|54915.3.peg.4901"/>
<dbReference type="Proteomes" id="UP000036834">
    <property type="component" value="Unassembled WGS sequence"/>
</dbReference>
<dbReference type="Gene3D" id="1.10.1760.20">
    <property type="match status" value="1"/>
</dbReference>
<dbReference type="EMBL" id="BJON01000009">
    <property type="protein sequence ID" value="GED68878.1"/>
    <property type="molecule type" value="Genomic_DNA"/>
</dbReference>
<evidence type="ECO:0000256" key="1">
    <source>
        <dbReference type="ARBA" id="ARBA00004429"/>
    </source>
</evidence>
<keyword evidence="11 14" id="KW-0472">Membrane</keyword>
<dbReference type="EMBL" id="LGIQ01000011">
    <property type="protein sequence ID" value="KNB69780.1"/>
    <property type="molecule type" value="Genomic_DNA"/>
</dbReference>
<dbReference type="InterPro" id="IPR018024">
    <property type="entry name" value="CbiM"/>
</dbReference>
<dbReference type="Proteomes" id="UP000319578">
    <property type="component" value="Unassembled WGS sequence"/>
</dbReference>
<comment type="subunit">
    <text evidence="14">Forms an energy-coupling factor (ECF) transporter complex composed of an ATP-binding protein (A component, CbiO), a transmembrane protein (T component, CbiQ) and 2 possible substrate-capture proteins (S components, CbiM and CbiN) of unknown stoichimetry.</text>
</comment>
<dbReference type="AlphaFoldDB" id="A0A0K9YNN2"/>
<dbReference type="NCBIfam" id="TIGR00123">
    <property type="entry name" value="cbiM"/>
    <property type="match status" value="1"/>
</dbReference>
<keyword evidence="5 14" id="KW-1003">Cell membrane</keyword>
<feature type="transmembrane region" description="Helical" evidence="14">
    <location>
        <begin position="211"/>
        <end position="234"/>
    </location>
</feature>
<evidence type="ECO:0000256" key="12">
    <source>
        <dbReference type="ARBA" id="ARBA00023285"/>
    </source>
</evidence>
<keyword evidence="12 14" id="KW-0170">Cobalt</keyword>
<evidence type="ECO:0000256" key="14">
    <source>
        <dbReference type="HAMAP-Rule" id="MF_01462"/>
    </source>
</evidence>
<evidence type="ECO:0000256" key="4">
    <source>
        <dbReference type="ARBA" id="ARBA00022448"/>
    </source>
</evidence>
<accession>A0A0K9YNN2</accession>
<proteinExistence type="inferred from homology"/>
<evidence type="ECO:0000313" key="16">
    <source>
        <dbReference type="EMBL" id="KNB69780.1"/>
    </source>
</evidence>
<keyword evidence="4 14" id="KW-0813">Transport</keyword>
<evidence type="ECO:0000256" key="13">
    <source>
        <dbReference type="ARBA" id="ARBA00060918"/>
    </source>
</evidence>
<comment type="subcellular location">
    <subcellularLocation>
        <location evidence="1">Cell inner membrane</location>
        <topology evidence="1">Multi-pass membrane protein</topology>
    </subcellularLocation>
    <subcellularLocation>
        <location evidence="14">Cell membrane</location>
        <topology evidence="14">Multi-pass membrane protein</topology>
    </subcellularLocation>
</comment>
<reference evidence="16" key="2">
    <citation type="submission" date="2015-07" db="EMBL/GenBank/DDBJ databases">
        <title>MeaNS - Measles Nucleotide Surveillance Program.</title>
        <authorList>
            <person name="Tran T."/>
            <person name="Druce J."/>
        </authorList>
    </citation>
    <scope>NUCLEOTIDE SEQUENCE</scope>
    <source>
        <strain evidence="16">DSM 9887</strain>
    </source>
</reference>
<dbReference type="RefSeq" id="WP_049741815.1">
    <property type="nucleotide sequence ID" value="NZ_BJON01000009.1"/>
</dbReference>
<feature type="transmembrane region" description="Helical" evidence="14">
    <location>
        <begin position="43"/>
        <end position="61"/>
    </location>
</feature>
<organism evidence="16 17">
    <name type="scientific">Brevibacillus reuszeri</name>
    <dbReference type="NCBI Taxonomy" id="54915"/>
    <lineage>
        <taxon>Bacteria</taxon>
        <taxon>Bacillati</taxon>
        <taxon>Bacillota</taxon>
        <taxon>Bacilli</taxon>
        <taxon>Bacillales</taxon>
        <taxon>Paenibacillaceae</taxon>
        <taxon>Brevibacillus</taxon>
    </lineage>
</organism>
<dbReference type="HAMAP" id="MF_01462">
    <property type="entry name" value="CbiM"/>
    <property type="match status" value="1"/>
</dbReference>
<evidence type="ECO:0000256" key="5">
    <source>
        <dbReference type="ARBA" id="ARBA00022475"/>
    </source>
</evidence>
<keyword evidence="8" id="KW-0732">Signal</keyword>
<feature type="transmembrane region" description="Helical" evidence="14">
    <location>
        <begin position="105"/>
        <end position="129"/>
    </location>
</feature>
<comment type="caution">
    <text evidence="16">The sequence shown here is derived from an EMBL/GenBank/DDBJ whole genome shotgun (WGS) entry which is preliminary data.</text>
</comment>
<dbReference type="GO" id="GO:0043190">
    <property type="term" value="C:ATP-binding cassette (ABC) transporter complex"/>
    <property type="evidence" value="ECO:0007669"/>
    <property type="project" value="InterPro"/>
</dbReference>
<dbReference type="GO" id="GO:0015087">
    <property type="term" value="F:cobalt ion transmembrane transporter activity"/>
    <property type="evidence" value="ECO:0007669"/>
    <property type="project" value="UniProtKB-UniRule"/>
</dbReference>
<feature type="transmembrane region" description="Helical" evidence="14">
    <location>
        <begin position="169"/>
        <end position="191"/>
    </location>
</feature>
<dbReference type="NCBIfam" id="NF006184">
    <property type="entry name" value="PRK08319.1"/>
    <property type="match status" value="1"/>
</dbReference>
<keyword evidence="10 14" id="KW-0406">Ion transport</keyword>
<feature type="transmembrane region" description="Helical" evidence="14">
    <location>
        <begin position="73"/>
        <end position="93"/>
    </location>
</feature>
<keyword evidence="18" id="KW-1185">Reference proteome</keyword>
<dbReference type="Pfam" id="PF01891">
    <property type="entry name" value="CbiM"/>
    <property type="match status" value="1"/>
</dbReference>
<keyword evidence="7 14" id="KW-0812">Transmembrane</keyword>
<reference evidence="15 18" key="3">
    <citation type="submission" date="2019-06" db="EMBL/GenBank/DDBJ databases">
        <title>Whole genome shotgun sequence of Brevibacillus reuszeri NBRC 15719.</title>
        <authorList>
            <person name="Hosoyama A."/>
            <person name="Uohara A."/>
            <person name="Ohji S."/>
            <person name="Ichikawa N."/>
        </authorList>
    </citation>
    <scope>NUCLEOTIDE SEQUENCE [LARGE SCALE GENOMIC DNA]</scope>
    <source>
        <strain evidence="15 18">NBRC 15719</strain>
    </source>
</reference>
<dbReference type="PANTHER" id="PTHR43627:SF1">
    <property type="entry name" value="COBALT TRANSPORT PROTEIN CBIM"/>
    <property type="match status" value="1"/>
</dbReference>
<evidence type="ECO:0000256" key="7">
    <source>
        <dbReference type="ARBA" id="ARBA00022692"/>
    </source>
</evidence>
<evidence type="ECO:0000313" key="18">
    <source>
        <dbReference type="Proteomes" id="UP000319578"/>
    </source>
</evidence>
<dbReference type="InterPro" id="IPR002751">
    <property type="entry name" value="CbiM/NikMN"/>
</dbReference>
<reference evidence="17" key="1">
    <citation type="submission" date="2015-07" db="EMBL/GenBank/DDBJ databases">
        <title>Genome sequencing project for genomic taxonomy and phylogenomics of Bacillus-like bacteria.</title>
        <authorList>
            <person name="Liu B."/>
            <person name="Wang J."/>
            <person name="Zhu Y."/>
            <person name="Liu G."/>
            <person name="Chen Q."/>
            <person name="Chen Z."/>
            <person name="Lan J."/>
            <person name="Che J."/>
            <person name="Ge C."/>
            <person name="Shi H."/>
            <person name="Pan Z."/>
            <person name="Liu X."/>
        </authorList>
    </citation>
    <scope>NUCLEOTIDE SEQUENCE [LARGE SCALE GENOMIC DNA]</scope>
    <source>
        <strain evidence="17">DSM 9887</strain>
    </source>
</reference>
<gene>
    <name evidence="14 15" type="primary">cbiM</name>
    <name evidence="16" type="ORF">ADS79_28470</name>
    <name evidence="15" type="ORF">BRE01_25800</name>
</gene>
<dbReference type="UniPathway" id="UPA00148"/>
<comment type="function">
    <text evidence="14">Part of the energy-coupling factor (ECF) transporter complex CbiMNOQ involved in cobalt import.</text>
</comment>
<evidence type="ECO:0000256" key="10">
    <source>
        <dbReference type="ARBA" id="ARBA00023065"/>
    </source>
</evidence>
<evidence type="ECO:0000313" key="17">
    <source>
        <dbReference type="Proteomes" id="UP000036834"/>
    </source>
</evidence>
<evidence type="ECO:0000256" key="11">
    <source>
        <dbReference type="ARBA" id="ARBA00023136"/>
    </source>
</evidence>
<dbReference type="OrthoDB" id="9809846at2"/>
<evidence type="ECO:0000256" key="6">
    <source>
        <dbReference type="ARBA" id="ARBA00022573"/>
    </source>
</evidence>
<dbReference type="PANTHER" id="PTHR43627">
    <property type="match status" value="1"/>
</dbReference>